<comment type="caution">
    <text evidence="2">The sequence shown here is derived from an EMBL/GenBank/DDBJ whole genome shotgun (WGS) entry which is preliminary data.</text>
</comment>
<dbReference type="InterPro" id="IPR018490">
    <property type="entry name" value="cNMP-bd_dom_sf"/>
</dbReference>
<sequence>MVLFEQYIKALLPTITESELHQFKSAGQTIKLHRKERILQEGEIFSAKIYLQSGLLRNYSISDNGQEHILKFTDAGSWTTDPESFYGGTPSKYNIEAIENSEIILFQKDKFEHLKETIPSIQMLTETIISSTAQLNQNRLLLNLSATPEEKYIDFLQQYADIFPRIPMHMIASYLGVSRETLTRVRQNLLVGK</sequence>
<evidence type="ECO:0000259" key="1">
    <source>
        <dbReference type="PROSITE" id="PS50042"/>
    </source>
</evidence>
<dbReference type="PROSITE" id="PS50042">
    <property type="entry name" value="CNMP_BINDING_3"/>
    <property type="match status" value="1"/>
</dbReference>
<proteinExistence type="predicted"/>
<dbReference type="SUPFAM" id="SSF51206">
    <property type="entry name" value="cAMP-binding domain-like"/>
    <property type="match status" value="1"/>
</dbReference>
<dbReference type="InterPro" id="IPR014710">
    <property type="entry name" value="RmlC-like_jellyroll"/>
</dbReference>
<dbReference type="EMBL" id="QFOI01000302">
    <property type="protein sequence ID" value="PZP44678.1"/>
    <property type="molecule type" value="Genomic_DNA"/>
</dbReference>
<dbReference type="AlphaFoldDB" id="A0A2W5EN17"/>
<gene>
    <name evidence="2" type="ORF">DI598_14170</name>
</gene>
<evidence type="ECO:0000313" key="2">
    <source>
        <dbReference type="EMBL" id="PZP44678.1"/>
    </source>
</evidence>
<dbReference type="Pfam" id="PF00027">
    <property type="entry name" value="cNMP_binding"/>
    <property type="match status" value="1"/>
</dbReference>
<evidence type="ECO:0000313" key="3">
    <source>
        <dbReference type="Proteomes" id="UP000249645"/>
    </source>
</evidence>
<organism evidence="2 3">
    <name type="scientific">Pseudopedobacter saltans</name>
    <dbReference type="NCBI Taxonomy" id="151895"/>
    <lineage>
        <taxon>Bacteria</taxon>
        <taxon>Pseudomonadati</taxon>
        <taxon>Bacteroidota</taxon>
        <taxon>Sphingobacteriia</taxon>
        <taxon>Sphingobacteriales</taxon>
        <taxon>Sphingobacteriaceae</taxon>
        <taxon>Pseudopedobacter</taxon>
    </lineage>
</organism>
<protein>
    <submittedName>
        <fullName evidence="2">Cyclic nucleotide-binding protein</fullName>
    </submittedName>
</protein>
<dbReference type="Gene3D" id="2.60.120.10">
    <property type="entry name" value="Jelly Rolls"/>
    <property type="match status" value="1"/>
</dbReference>
<dbReference type="CDD" id="cd00038">
    <property type="entry name" value="CAP_ED"/>
    <property type="match status" value="1"/>
</dbReference>
<feature type="domain" description="Cyclic nucleotide-binding" evidence="1">
    <location>
        <begin position="11"/>
        <end position="114"/>
    </location>
</feature>
<dbReference type="Proteomes" id="UP000249645">
    <property type="component" value="Unassembled WGS sequence"/>
</dbReference>
<name>A0A2W5EN17_9SPHI</name>
<reference evidence="2 3" key="1">
    <citation type="submission" date="2017-11" db="EMBL/GenBank/DDBJ databases">
        <title>Infants hospitalized years apart are colonized by the same room-sourced microbial strains.</title>
        <authorList>
            <person name="Brooks B."/>
            <person name="Olm M.R."/>
            <person name="Firek B.A."/>
            <person name="Baker R."/>
            <person name="Thomas B.C."/>
            <person name="Morowitz M.J."/>
            <person name="Banfield J.F."/>
        </authorList>
    </citation>
    <scope>NUCLEOTIDE SEQUENCE [LARGE SCALE GENOMIC DNA]</scope>
    <source>
        <strain evidence="2">S2_009_000_R2_76</strain>
    </source>
</reference>
<dbReference type="InterPro" id="IPR000595">
    <property type="entry name" value="cNMP-bd_dom"/>
</dbReference>
<accession>A0A2W5EN17</accession>